<organism evidence="6 7">
    <name type="scientific">Candidatus Gottesmanbacteria bacterium GW2011_GWB1_44_11c</name>
    <dbReference type="NCBI Taxonomy" id="1618447"/>
    <lineage>
        <taxon>Bacteria</taxon>
        <taxon>Candidatus Gottesmaniibacteriota</taxon>
    </lineage>
</organism>
<keyword evidence="2" id="KW-0479">Metal-binding</keyword>
<proteinExistence type="predicted"/>
<dbReference type="SUPFAM" id="SSF54862">
    <property type="entry name" value="4Fe-4S ferredoxins"/>
    <property type="match status" value="1"/>
</dbReference>
<evidence type="ECO:0000256" key="3">
    <source>
        <dbReference type="ARBA" id="ARBA00022982"/>
    </source>
</evidence>
<evidence type="ECO:0000256" key="1">
    <source>
        <dbReference type="ARBA" id="ARBA00022448"/>
    </source>
</evidence>
<name>A0A0G1GVU2_9BACT</name>
<sequence>MDANDPKVTRKIRKYIMRIDRSLCIGAATCVALAPKAWVLDKEAKAVILDSSDQESDEALLSAAKGCPVAAITIIDNETGKQVFP</sequence>
<evidence type="ECO:0008006" key="8">
    <source>
        <dbReference type="Google" id="ProtNLM"/>
    </source>
</evidence>
<keyword evidence="1" id="KW-0813">Transport</keyword>
<dbReference type="EMBL" id="LCHM01000011">
    <property type="protein sequence ID" value="KKT38328.1"/>
    <property type="molecule type" value="Genomic_DNA"/>
</dbReference>
<dbReference type="AlphaFoldDB" id="A0A0G1GVU2"/>
<accession>A0A0G1GVU2</accession>
<dbReference type="PANTHER" id="PTHR36923">
    <property type="entry name" value="FERREDOXIN"/>
    <property type="match status" value="1"/>
</dbReference>
<dbReference type="GO" id="GO:0046872">
    <property type="term" value="F:metal ion binding"/>
    <property type="evidence" value="ECO:0007669"/>
    <property type="project" value="UniProtKB-KW"/>
</dbReference>
<keyword evidence="3" id="KW-0249">Electron transport</keyword>
<dbReference type="GO" id="GO:0051536">
    <property type="term" value="F:iron-sulfur cluster binding"/>
    <property type="evidence" value="ECO:0007669"/>
    <property type="project" value="UniProtKB-KW"/>
</dbReference>
<evidence type="ECO:0000256" key="4">
    <source>
        <dbReference type="ARBA" id="ARBA00023004"/>
    </source>
</evidence>
<dbReference type="Proteomes" id="UP000034617">
    <property type="component" value="Unassembled WGS sequence"/>
</dbReference>
<gene>
    <name evidence="6" type="ORF">UW22_C0011G0019</name>
</gene>
<evidence type="ECO:0000256" key="5">
    <source>
        <dbReference type="ARBA" id="ARBA00023014"/>
    </source>
</evidence>
<dbReference type="InterPro" id="IPR051269">
    <property type="entry name" value="Fe-S_cluster_ET"/>
</dbReference>
<evidence type="ECO:0000313" key="7">
    <source>
        <dbReference type="Proteomes" id="UP000034617"/>
    </source>
</evidence>
<evidence type="ECO:0000256" key="2">
    <source>
        <dbReference type="ARBA" id="ARBA00022723"/>
    </source>
</evidence>
<protein>
    <recommendedName>
        <fullName evidence="8">Ferredoxin</fullName>
    </recommendedName>
</protein>
<keyword evidence="4" id="KW-0408">Iron</keyword>
<dbReference type="Pfam" id="PF13370">
    <property type="entry name" value="Fer4_13"/>
    <property type="match status" value="1"/>
</dbReference>
<comment type="caution">
    <text evidence="6">The sequence shown here is derived from an EMBL/GenBank/DDBJ whole genome shotgun (WGS) entry which is preliminary data.</text>
</comment>
<keyword evidence="5" id="KW-0411">Iron-sulfur</keyword>
<dbReference type="PANTHER" id="PTHR36923:SF3">
    <property type="entry name" value="FERREDOXIN"/>
    <property type="match status" value="1"/>
</dbReference>
<dbReference type="Gene3D" id="3.30.70.20">
    <property type="match status" value="1"/>
</dbReference>
<reference evidence="6 7" key="1">
    <citation type="journal article" date="2015" name="Nature">
        <title>rRNA introns, odd ribosomes, and small enigmatic genomes across a large radiation of phyla.</title>
        <authorList>
            <person name="Brown C.T."/>
            <person name="Hug L.A."/>
            <person name="Thomas B.C."/>
            <person name="Sharon I."/>
            <person name="Castelle C.J."/>
            <person name="Singh A."/>
            <person name="Wilkins M.J."/>
            <person name="Williams K.H."/>
            <person name="Banfield J.F."/>
        </authorList>
    </citation>
    <scope>NUCLEOTIDE SEQUENCE [LARGE SCALE GENOMIC DNA]</scope>
</reference>
<evidence type="ECO:0000313" key="6">
    <source>
        <dbReference type="EMBL" id="KKT38328.1"/>
    </source>
</evidence>